<protein>
    <submittedName>
        <fullName evidence="11">Amino acid adenylation domain-containing protein</fullName>
    </submittedName>
</protein>
<dbReference type="InterPro" id="IPR001242">
    <property type="entry name" value="Condensation_dom"/>
</dbReference>
<dbReference type="Gene3D" id="3.30.559.30">
    <property type="entry name" value="Nonribosomal peptide synthetase, condensation domain"/>
    <property type="match status" value="1"/>
</dbReference>
<dbReference type="Gene3D" id="1.10.1200.10">
    <property type="entry name" value="ACP-like"/>
    <property type="match status" value="2"/>
</dbReference>
<dbReference type="Pfam" id="PF00501">
    <property type="entry name" value="AMP-binding"/>
    <property type="match status" value="2"/>
</dbReference>
<feature type="domain" description="Carrier" evidence="10">
    <location>
        <begin position="1760"/>
        <end position="1836"/>
    </location>
</feature>
<dbReference type="GO" id="GO:0017000">
    <property type="term" value="P:antibiotic biosynthetic process"/>
    <property type="evidence" value="ECO:0007669"/>
    <property type="project" value="UniProtKB-KW"/>
</dbReference>
<dbReference type="FunFam" id="2.30.38.10:FF:000001">
    <property type="entry name" value="Non-ribosomal peptide synthetase PvdI"/>
    <property type="match status" value="1"/>
</dbReference>
<proteinExistence type="inferred from homology"/>
<dbReference type="GO" id="GO:0016874">
    <property type="term" value="F:ligase activity"/>
    <property type="evidence" value="ECO:0007669"/>
    <property type="project" value="UniProtKB-KW"/>
</dbReference>
<keyword evidence="12" id="KW-1185">Reference proteome</keyword>
<dbReference type="InterPro" id="IPR000873">
    <property type="entry name" value="AMP-dep_synth/lig_dom"/>
</dbReference>
<keyword evidence="6" id="KW-0677">Repeat</keyword>
<dbReference type="CDD" id="cd12117">
    <property type="entry name" value="A_NRPS_Srf_like"/>
    <property type="match status" value="2"/>
</dbReference>
<dbReference type="GO" id="GO:0005829">
    <property type="term" value="C:cytosol"/>
    <property type="evidence" value="ECO:0007669"/>
    <property type="project" value="TreeGrafter"/>
</dbReference>
<evidence type="ECO:0000256" key="7">
    <source>
        <dbReference type="ARBA" id="ARBA00023194"/>
    </source>
</evidence>
<dbReference type="SUPFAM" id="SSF51735">
    <property type="entry name" value="NAD(P)-binding Rossmann-fold domains"/>
    <property type="match status" value="1"/>
</dbReference>
<dbReference type="InterPro" id="IPR009081">
    <property type="entry name" value="PP-bd_ACP"/>
</dbReference>
<dbReference type="InterPro" id="IPR025110">
    <property type="entry name" value="AMP-bd_C"/>
</dbReference>
<evidence type="ECO:0000256" key="2">
    <source>
        <dbReference type="ARBA" id="ARBA00006432"/>
    </source>
</evidence>
<sequence>MPVVDLTVERLYGYEAYTFTISEMAAEAIRSIRSKQDLSPESVACTAWGILLTRYFNLNEISLYIAACKKPNLAKVIVNEDRITRNMLAEMEVGIQCCVQDQYIHHVPVMDSTYTYCWISDYSNKPSSLVAAELEGELHCQFLYNYGAAVPQQLRVYCRLNYLQYTNMEQLKNHWEQLLIQMERLPNKHLGELKVLTPADEHQIVTLWNDTSAAFPRFQTIPALFEEQVMKSPNQVAVMEDGEEISYLMLNEKANQLAHRLRRLGVQREQTVAIVAERTAHMIIGILAILKAGGVYVPIDPDHPLDRIEYILQDSGAQHVLTSGHYARLLSMENKAVMIDASDLEVEPTSNPEPINEAKDLIYLMYTSGSTGMPKGVMVTHRNVARLVKNTNFVAFGPEDRILQTGSLVFDASTFEIWGALLNGLQLVLVDKSVILDPVQLDAAIRRHKVTTMFLTTALFIQLADRDPSLFLPIKQLFVGGELMSPKHMLRVAQESAPIVLANIYGPTENTTFSTWYELESSIEGPIPIGKPIANSTAYVVNKYGQLQPVGAIGELWVGGEGVARGYANRADLTAEKFIDSPFVSGERLYKTGDLVRLLPSGNLEFVGRVDHQVKIRGYRMELGEIEAQIQAHESVVETLVIDFEETSGQKALCAYIVAQANISENEMRSYLASHLPGYMIPTCYMFLEQMPLTINGKIDRQKLPHPIKQDWMSNNYIAPHTETERKLVGIWEEVLGFGPIGAGDHFFYLGGHSLQVSRMQGLIAKACGLTLTIKQFFESPILRELALQLDQQGQRADNEIQAADEKSIYTLGPAQRRMFALEQREAVGAAYHIPFLYRIKGKLDRTFLLNALKKLISRHEALRTSFHYVDGGIGQRIAAITDVVFEMDYVDRVNKQFHEESVNEFAQWFKHRFKLEEAPLMKAAVVSFAGEEHLFLLDIHHIVFDGASLRIFSEELCALYAGKELIPPSLQFKDYAEWQAQKVNFDERAEQYWSNVLNGELPELSLPLDFYRPSMQSFEGGVVHARMSVEQTASLRQFAKERGCTIYMVLLSVYHVLLARYADKEDVIVGCPAAARTHAEWNDMIGMFVNTLPIRSYPEASKSFSRFLEEMKDTLLHAYEYQDYPLERLIEKKQLKPDLSRNPLFDTVFVMQNMGGIDIQLPGVSCTKVPVHNGTSKFDLTLEAIEQAETVSLTFEYDTNLFKREKMTRLAGHFVQLVQEVVANSQIAIAQLNILTASERQQIMQQFNDTARAYPRDASVVELFEQQVLRTPNKVAVETYDRQLTYTELNQVANRMAHYLRSNGVVEEQAVILLAERSADMIVGVLAILKAGGVYVPIDPDYPAERIQYMIEDSGASLALSSRQLAHRLPVTVNTIVLDDLKLNDYSKENVGEVPSPNHLIYIMYTSGSTGKPKGVMITHRNVIRLVQNTDFVQFQPDDCLLQTGSLVFDASTFEIWGALLNGLRLVLVDKTTILDAVQLGAAIQRYGITMMWLTSPLFTQLAEQDAHIFKPIRVLLVGGDVLSPKHISCVRNSCKPIMIINGYGPTENTTFSTCFSIEEERESSLPIGKPIANSTAYVVNGAGTLQPIGVPGELWVGGDGVGRGYLNRDDLTEAAFINRAFGAPEKLYRTGDLVRWLSDGNLEFLGRKDHQVKIRGYRMELGEIEAHIRNHAWVKDVLVIDMEEESDVKALCAYIVADRVMTSKDVRDYAIERMPDYMIPTYYVFLEQMPLTTNGKVDRAKLPTPEKQESMASGNFVAPANETEQKLAMLWKDLLGLVEVSVEDNFFELGGHSLKAISLIAWLKREYEVEVRDVFQYPTIRQLAQHMKFHPNHLKDKLSQLRDRMQVGRDEKKQGNERLEEERQQYQKSISTYMAHIKHTLQEENAYSYILLTGSTGYLGAYLLRDLLEQQKSCQVTVIVRGDSQEQAKERLLHKLTNYFGFDWVKHNSDRIRIVHGNLSDVKLGLDHQQYARLASEVDCIIHCAANVKHYGPYEEFVSNNVTATEHLIQFAMDVKAKAFHHVSTMSVGMGTIDDIESVFFTEYDLDFGQQHNNYYIETKFEAEKLVHSARKQGLIANIYRIGNIVFDSVSGKFQENIKDNAFYNRMKSFIQLGAVPITEADIDLSYVDQVSGALLTLFNKPVLHQHTFHLYNPNFVSMSDILADREECRVEEQSIEEFFDMLYTAYNQGDNTNAVENMLLHSGWMDENVDSNHFELTAELTLNLLKQLGFDWDVPENRHISAMLGHCRRVGFLE</sequence>
<reference evidence="11 12" key="1">
    <citation type="submission" date="2019-07" db="EMBL/GenBank/DDBJ databases">
        <authorList>
            <person name="Kim J."/>
        </authorList>
    </citation>
    <scope>NUCLEOTIDE SEQUENCE [LARGE SCALE GENOMIC DNA]</scope>
    <source>
        <strain evidence="11 12">N4</strain>
    </source>
</reference>
<dbReference type="GO" id="GO:0008610">
    <property type="term" value="P:lipid biosynthetic process"/>
    <property type="evidence" value="ECO:0007669"/>
    <property type="project" value="UniProtKB-ARBA"/>
</dbReference>
<dbReference type="Pfam" id="PF07993">
    <property type="entry name" value="NAD_binding_4"/>
    <property type="match status" value="1"/>
</dbReference>
<dbReference type="OrthoDB" id="9765680at2"/>
<dbReference type="GO" id="GO:0031177">
    <property type="term" value="F:phosphopantetheine binding"/>
    <property type="evidence" value="ECO:0007669"/>
    <property type="project" value="InterPro"/>
</dbReference>
<dbReference type="FunFam" id="3.30.300.30:FF:000010">
    <property type="entry name" value="Enterobactin synthetase component F"/>
    <property type="match status" value="1"/>
</dbReference>
<keyword evidence="7" id="KW-0045">Antibiotic biosynthesis</keyword>
<comment type="caution">
    <text evidence="11">The sequence shown here is derived from an EMBL/GenBank/DDBJ whole genome shotgun (WGS) entry which is preliminary data.</text>
</comment>
<dbReference type="InterPro" id="IPR010080">
    <property type="entry name" value="Thioester_reductase-like_dom"/>
</dbReference>
<dbReference type="GO" id="GO:0044550">
    <property type="term" value="P:secondary metabolite biosynthetic process"/>
    <property type="evidence" value="ECO:0007669"/>
    <property type="project" value="UniProtKB-ARBA"/>
</dbReference>
<dbReference type="Gene3D" id="3.30.300.30">
    <property type="match status" value="2"/>
</dbReference>
<dbReference type="PROSITE" id="PS50075">
    <property type="entry name" value="CARRIER"/>
    <property type="match status" value="2"/>
</dbReference>
<dbReference type="Gene3D" id="3.30.559.10">
    <property type="entry name" value="Chloramphenicol acetyltransferase-like domain"/>
    <property type="match status" value="1"/>
</dbReference>
<dbReference type="SUPFAM" id="SSF52777">
    <property type="entry name" value="CoA-dependent acyltransferases"/>
    <property type="match status" value="2"/>
</dbReference>
<keyword evidence="3" id="KW-0596">Phosphopantetheine</keyword>
<dbReference type="SUPFAM" id="SSF47336">
    <property type="entry name" value="ACP-like"/>
    <property type="match status" value="2"/>
</dbReference>
<dbReference type="Gene3D" id="3.40.50.980">
    <property type="match status" value="4"/>
</dbReference>
<comment type="cofactor">
    <cofactor evidence="1">
        <name>pantetheine 4'-phosphate</name>
        <dbReference type="ChEBI" id="CHEBI:47942"/>
    </cofactor>
</comment>
<name>A0A559J147_9BACL</name>
<comment type="similarity">
    <text evidence="2">Belongs to the ATP-dependent AMP-binding enzyme family.</text>
</comment>
<evidence type="ECO:0000313" key="12">
    <source>
        <dbReference type="Proteomes" id="UP000318102"/>
    </source>
</evidence>
<accession>A0A559J147</accession>
<organism evidence="11 12">
    <name type="scientific">Paenibacillus agilis</name>
    <dbReference type="NCBI Taxonomy" id="3020863"/>
    <lineage>
        <taxon>Bacteria</taxon>
        <taxon>Bacillati</taxon>
        <taxon>Bacillota</taxon>
        <taxon>Bacilli</taxon>
        <taxon>Bacillales</taxon>
        <taxon>Paenibacillaceae</taxon>
        <taxon>Paenibacillus</taxon>
    </lineage>
</organism>
<dbReference type="FunFam" id="3.40.50.980:FF:000001">
    <property type="entry name" value="Non-ribosomal peptide synthetase"/>
    <property type="match status" value="2"/>
</dbReference>
<dbReference type="InterPro" id="IPR020806">
    <property type="entry name" value="PKS_PP-bd"/>
</dbReference>
<dbReference type="CDD" id="cd05235">
    <property type="entry name" value="SDR_e1"/>
    <property type="match status" value="1"/>
</dbReference>
<dbReference type="InterPro" id="IPR013120">
    <property type="entry name" value="FAR_NAD-bd"/>
</dbReference>
<dbReference type="Pfam" id="PF00668">
    <property type="entry name" value="Condensation"/>
    <property type="match status" value="1"/>
</dbReference>
<gene>
    <name evidence="11" type="ORF">FPZ44_11415</name>
</gene>
<evidence type="ECO:0000256" key="4">
    <source>
        <dbReference type="ARBA" id="ARBA00022553"/>
    </source>
</evidence>
<keyword evidence="4" id="KW-0597">Phosphoprotein</keyword>
<evidence type="ECO:0000256" key="6">
    <source>
        <dbReference type="ARBA" id="ARBA00022737"/>
    </source>
</evidence>
<dbReference type="InterPro" id="IPR036291">
    <property type="entry name" value="NAD(P)-bd_dom_sf"/>
</dbReference>
<dbReference type="FunFam" id="1.10.1200.10:FF:000005">
    <property type="entry name" value="Nonribosomal peptide synthetase 1"/>
    <property type="match status" value="1"/>
</dbReference>
<evidence type="ECO:0000256" key="5">
    <source>
        <dbReference type="ARBA" id="ARBA00022598"/>
    </source>
</evidence>
<dbReference type="FunFam" id="3.40.50.12780:FF:000012">
    <property type="entry name" value="Non-ribosomal peptide synthetase"/>
    <property type="match status" value="2"/>
</dbReference>
<dbReference type="PANTHER" id="PTHR45527">
    <property type="entry name" value="NONRIBOSOMAL PEPTIDE SYNTHETASE"/>
    <property type="match status" value="1"/>
</dbReference>
<dbReference type="Pfam" id="PF00550">
    <property type="entry name" value="PP-binding"/>
    <property type="match status" value="2"/>
</dbReference>
<dbReference type="NCBIfam" id="TIGR01733">
    <property type="entry name" value="AA-adenyl-dom"/>
    <property type="match status" value="2"/>
</dbReference>
<dbReference type="NCBIfam" id="NF003417">
    <property type="entry name" value="PRK04813.1"/>
    <property type="match status" value="3"/>
</dbReference>
<evidence type="ECO:0000256" key="1">
    <source>
        <dbReference type="ARBA" id="ARBA00001957"/>
    </source>
</evidence>
<evidence type="ECO:0000259" key="10">
    <source>
        <dbReference type="PROSITE" id="PS50075"/>
    </source>
</evidence>
<evidence type="ECO:0000256" key="3">
    <source>
        <dbReference type="ARBA" id="ARBA00022450"/>
    </source>
</evidence>
<dbReference type="SMART" id="SM00823">
    <property type="entry name" value="PKS_PP"/>
    <property type="match status" value="2"/>
</dbReference>
<dbReference type="PROSITE" id="PS00455">
    <property type="entry name" value="AMP_BINDING"/>
    <property type="match status" value="2"/>
</dbReference>
<keyword evidence="9" id="KW-0175">Coiled coil</keyword>
<evidence type="ECO:0000256" key="8">
    <source>
        <dbReference type="ARBA" id="ARBA00023268"/>
    </source>
</evidence>
<dbReference type="Gene3D" id="2.30.38.10">
    <property type="entry name" value="Luciferase, Domain 3"/>
    <property type="match status" value="2"/>
</dbReference>
<dbReference type="InterPro" id="IPR023213">
    <property type="entry name" value="CAT-like_dom_sf"/>
</dbReference>
<dbReference type="InterPro" id="IPR036736">
    <property type="entry name" value="ACP-like_sf"/>
</dbReference>
<dbReference type="Gene3D" id="3.40.50.720">
    <property type="entry name" value="NAD(P)-binding Rossmann-like Domain"/>
    <property type="match status" value="1"/>
</dbReference>
<dbReference type="Pfam" id="PF13193">
    <property type="entry name" value="AMP-binding_C"/>
    <property type="match status" value="2"/>
</dbReference>
<keyword evidence="8" id="KW-0511">Multifunctional enzyme</keyword>
<keyword evidence="5" id="KW-0436">Ligase</keyword>
<dbReference type="InterPro" id="IPR020845">
    <property type="entry name" value="AMP-binding_CS"/>
</dbReference>
<dbReference type="GO" id="GO:0043041">
    <property type="term" value="P:amino acid activation for nonribosomal peptide biosynthetic process"/>
    <property type="evidence" value="ECO:0007669"/>
    <property type="project" value="TreeGrafter"/>
</dbReference>
<evidence type="ECO:0000313" key="11">
    <source>
        <dbReference type="EMBL" id="TVX93614.1"/>
    </source>
</evidence>
<feature type="domain" description="Carrier" evidence="10">
    <location>
        <begin position="719"/>
        <end position="794"/>
    </location>
</feature>
<dbReference type="SUPFAM" id="SSF56801">
    <property type="entry name" value="Acetyl-CoA synthetase-like"/>
    <property type="match status" value="2"/>
</dbReference>
<dbReference type="CDD" id="cd19531">
    <property type="entry name" value="LCL_NRPS-like"/>
    <property type="match status" value="1"/>
</dbReference>
<dbReference type="EMBL" id="VNJK01000001">
    <property type="protein sequence ID" value="TVX93614.1"/>
    <property type="molecule type" value="Genomic_DNA"/>
</dbReference>
<dbReference type="Proteomes" id="UP000318102">
    <property type="component" value="Unassembled WGS sequence"/>
</dbReference>
<feature type="coiled-coil region" evidence="9">
    <location>
        <begin position="1851"/>
        <end position="1878"/>
    </location>
</feature>
<evidence type="ECO:0000256" key="9">
    <source>
        <dbReference type="SAM" id="Coils"/>
    </source>
</evidence>
<dbReference type="InterPro" id="IPR010071">
    <property type="entry name" value="AA_adenyl_dom"/>
</dbReference>
<dbReference type="InterPro" id="IPR045851">
    <property type="entry name" value="AMP-bd_C_sf"/>
</dbReference>
<dbReference type="PANTHER" id="PTHR45527:SF1">
    <property type="entry name" value="FATTY ACID SYNTHASE"/>
    <property type="match status" value="1"/>
</dbReference>